<gene>
    <name evidence="7" type="ORF">POCULU_LOCUS26</name>
</gene>
<sequence length="256" mass="29779">MSYFIKGTKYQLSRQPNTNAIGYHRGRHMTLDNRTAGQTLTPNPSPLTLEPLSPTITTKHHHYHKQDPDLVRVRPNKMVYASLESNANTATIKSVLQCAEIGSQQDCPYTHVHVSKGAKICEDFVQGFCEQGEECEMKHLWGRKAQVEMIWQRSEEEKREMNEEVRRKVHEGVERKKKSKSKNKKAGKKEKIKQKNENKRGREEEGFINQKGKRVKIDMMSVDNASDSSSDEDDHRHTTFRDKDDLWRYDFIGFDD</sequence>
<dbReference type="InterPro" id="IPR036855">
    <property type="entry name" value="Znf_CCCH_sf"/>
</dbReference>
<dbReference type="OrthoDB" id="410307at2759"/>
<reference evidence="7" key="1">
    <citation type="submission" date="2021-06" db="EMBL/GenBank/DDBJ databases">
        <authorList>
            <person name="Kallberg Y."/>
            <person name="Tangrot J."/>
            <person name="Rosling A."/>
        </authorList>
    </citation>
    <scope>NUCLEOTIDE SEQUENCE</scope>
    <source>
        <strain evidence="7">IA702</strain>
    </source>
</reference>
<feature type="zinc finger region" description="C3H1-type" evidence="4">
    <location>
        <begin position="115"/>
        <end position="142"/>
    </location>
</feature>
<evidence type="ECO:0000256" key="2">
    <source>
        <dbReference type="ARBA" id="ARBA00022771"/>
    </source>
</evidence>
<comment type="caution">
    <text evidence="7">The sequence shown here is derived from an EMBL/GenBank/DDBJ whole genome shotgun (WGS) entry which is preliminary data.</text>
</comment>
<feature type="compositionally biased region" description="Basic and acidic residues" evidence="5">
    <location>
        <begin position="155"/>
        <end position="174"/>
    </location>
</feature>
<evidence type="ECO:0000259" key="6">
    <source>
        <dbReference type="PROSITE" id="PS50103"/>
    </source>
</evidence>
<dbReference type="Proteomes" id="UP000789572">
    <property type="component" value="Unassembled WGS sequence"/>
</dbReference>
<keyword evidence="2 4" id="KW-0863">Zinc-finger</keyword>
<evidence type="ECO:0000256" key="4">
    <source>
        <dbReference type="PROSITE-ProRule" id="PRU00723"/>
    </source>
</evidence>
<dbReference type="EMBL" id="CAJVPJ010000001">
    <property type="protein sequence ID" value="CAG8450909.1"/>
    <property type="molecule type" value="Genomic_DNA"/>
</dbReference>
<accession>A0A9N8VHF9</accession>
<dbReference type="SUPFAM" id="SSF90229">
    <property type="entry name" value="CCCH zinc finger"/>
    <property type="match status" value="1"/>
</dbReference>
<dbReference type="AlphaFoldDB" id="A0A9N8VHF9"/>
<keyword evidence="3 4" id="KW-0862">Zinc</keyword>
<evidence type="ECO:0000256" key="1">
    <source>
        <dbReference type="ARBA" id="ARBA00022723"/>
    </source>
</evidence>
<dbReference type="InterPro" id="IPR000571">
    <property type="entry name" value="Znf_CCCH"/>
</dbReference>
<feature type="compositionally biased region" description="Basic and acidic residues" evidence="5">
    <location>
        <begin position="193"/>
        <end position="205"/>
    </location>
</feature>
<proteinExistence type="predicted"/>
<evidence type="ECO:0000256" key="3">
    <source>
        <dbReference type="ARBA" id="ARBA00022833"/>
    </source>
</evidence>
<keyword evidence="1 4" id="KW-0479">Metal-binding</keyword>
<evidence type="ECO:0000256" key="5">
    <source>
        <dbReference type="SAM" id="MobiDB-lite"/>
    </source>
</evidence>
<feature type="region of interest" description="Disordered" evidence="5">
    <location>
        <begin position="155"/>
        <end position="239"/>
    </location>
</feature>
<dbReference type="GO" id="GO:0008270">
    <property type="term" value="F:zinc ion binding"/>
    <property type="evidence" value="ECO:0007669"/>
    <property type="project" value="UniProtKB-KW"/>
</dbReference>
<feature type="compositionally biased region" description="Basic residues" evidence="5">
    <location>
        <begin position="175"/>
        <end position="192"/>
    </location>
</feature>
<organism evidence="7 8">
    <name type="scientific">Paraglomus occultum</name>
    <dbReference type="NCBI Taxonomy" id="144539"/>
    <lineage>
        <taxon>Eukaryota</taxon>
        <taxon>Fungi</taxon>
        <taxon>Fungi incertae sedis</taxon>
        <taxon>Mucoromycota</taxon>
        <taxon>Glomeromycotina</taxon>
        <taxon>Glomeromycetes</taxon>
        <taxon>Paraglomerales</taxon>
        <taxon>Paraglomeraceae</taxon>
        <taxon>Paraglomus</taxon>
    </lineage>
</organism>
<evidence type="ECO:0000313" key="7">
    <source>
        <dbReference type="EMBL" id="CAG8450909.1"/>
    </source>
</evidence>
<evidence type="ECO:0000313" key="8">
    <source>
        <dbReference type="Proteomes" id="UP000789572"/>
    </source>
</evidence>
<feature type="domain" description="C3H1-type" evidence="6">
    <location>
        <begin position="115"/>
        <end position="142"/>
    </location>
</feature>
<dbReference type="PROSITE" id="PS50103">
    <property type="entry name" value="ZF_C3H1"/>
    <property type="match status" value="1"/>
</dbReference>
<name>A0A9N8VHF9_9GLOM</name>
<protein>
    <submittedName>
        <fullName evidence="7">5266_t:CDS:1</fullName>
    </submittedName>
</protein>
<keyword evidence="8" id="KW-1185">Reference proteome</keyword>